<reference evidence="3" key="1">
    <citation type="journal article" date="2019" name="Int. J. Syst. Evol. Microbiol.">
        <title>The Global Catalogue of Microorganisms (GCM) 10K type strain sequencing project: providing services to taxonomists for standard genome sequencing and annotation.</title>
        <authorList>
            <consortium name="The Broad Institute Genomics Platform"/>
            <consortium name="The Broad Institute Genome Sequencing Center for Infectious Disease"/>
            <person name="Wu L."/>
            <person name="Ma J."/>
        </authorList>
    </citation>
    <scope>NUCLEOTIDE SEQUENCE [LARGE SCALE GENOMIC DNA]</scope>
    <source>
        <strain evidence="3">JCM 15896</strain>
    </source>
</reference>
<accession>A0ABP3WQM6</accession>
<dbReference type="PANTHER" id="PTHR48098:SF6">
    <property type="entry name" value="FERRI-BACILLIBACTIN ESTERASE BESA"/>
    <property type="match status" value="1"/>
</dbReference>
<dbReference type="PANTHER" id="PTHR48098">
    <property type="entry name" value="ENTEROCHELIN ESTERASE-RELATED"/>
    <property type="match status" value="1"/>
</dbReference>
<dbReference type="InterPro" id="IPR050583">
    <property type="entry name" value="Mycobacterial_A85_antigen"/>
</dbReference>
<evidence type="ECO:0000256" key="1">
    <source>
        <dbReference type="SAM" id="SignalP"/>
    </source>
</evidence>
<protein>
    <recommendedName>
        <fullName evidence="4">Esterase</fullName>
    </recommendedName>
</protein>
<proteinExistence type="predicted"/>
<evidence type="ECO:0008006" key="4">
    <source>
        <dbReference type="Google" id="ProtNLM"/>
    </source>
</evidence>
<dbReference type="Gene3D" id="3.40.50.1820">
    <property type="entry name" value="alpha/beta hydrolase"/>
    <property type="match status" value="1"/>
</dbReference>
<feature type="chain" id="PRO_5045315542" description="Esterase" evidence="1">
    <location>
        <begin position="23"/>
        <end position="362"/>
    </location>
</feature>
<dbReference type="Pfam" id="PF00756">
    <property type="entry name" value="Esterase"/>
    <property type="match status" value="1"/>
</dbReference>
<gene>
    <name evidence="2" type="ORF">GCM10009114_11510</name>
</gene>
<organism evidence="2 3">
    <name type="scientific">Aliiglaciecola litoralis</name>
    <dbReference type="NCBI Taxonomy" id="582857"/>
    <lineage>
        <taxon>Bacteria</taxon>
        <taxon>Pseudomonadati</taxon>
        <taxon>Pseudomonadota</taxon>
        <taxon>Gammaproteobacteria</taxon>
        <taxon>Alteromonadales</taxon>
        <taxon>Alteromonadaceae</taxon>
        <taxon>Aliiglaciecola</taxon>
    </lineage>
</organism>
<evidence type="ECO:0000313" key="3">
    <source>
        <dbReference type="Proteomes" id="UP001500359"/>
    </source>
</evidence>
<feature type="signal peptide" evidence="1">
    <location>
        <begin position="1"/>
        <end position="22"/>
    </location>
</feature>
<dbReference type="Proteomes" id="UP001500359">
    <property type="component" value="Unassembled WGS sequence"/>
</dbReference>
<dbReference type="InterPro" id="IPR000801">
    <property type="entry name" value="Esterase-like"/>
</dbReference>
<keyword evidence="3" id="KW-1185">Reference proteome</keyword>
<sequence>MKVFCSTVLILLSLLLHCNVQATNIIVHYDVGWGNNMTLRGDGAGLNWQSGITATYQSEDGQSTWVVSVNDNGQTFQFKPLINDSAWSLGDNYIVDGSLDEYHIYPKFYSANLSQGRVTPIPDAYSNILGYSHSVDVYLPPSYGSSANKHYPVIYMMDGQNLFGHGWNVDSTMDSLINNENVREAIVIGIHNTGVGRMWEYTPSYWSYYGDGGGADQFLDFVESELMPSVNARFRTLTDKNNTYIMGSSLGGLVSFYAGWTRPSRYSFAAGLSSTFAWDDESMKAMVQNYSGPQIATTFYIDTGNYEIQYGGGWATQNLNSTLQQKGHDPYFYIASSPYDTHNETSWSMRVDKPLRIMLGYE</sequence>
<dbReference type="InterPro" id="IPR029058">
    <property type="entry name" value="AB_hydrolase_fold"/>
</dbReference>
<comment type="caution">
    <text evidence="2">The sequence shown here is derived from an EMBL/GenBank/DDBJ whole genome shotgun (WGS) entry which is preliminary data.</text>
</comment>
<dbReference type="EMBL" id="BAAAFD010000002">
    <property type="protein sequence ID" value="GAA0854694.1"/>
    <property type="molecule type" value="Genomic_DNA"/>
</dbReference>
<dbReference type="SUPFAM" id="SSF53474">
    <property type="entry name" value="alpha/beta-Hydrolases"/>
    <property type="match status" value="1"/>
</dbReference>
<evidence type="ECO:0000313" key="2">
    <source>
        <dbReference type="EMBL" id="GAA0854694.1"/>
    </source>
</evidence>
<name>A0ABP3WQM6_9ALTE</name>
<keyword evidence="1" id="KW-0732">Signal</keyword>